<dbReference type="Gene3D" id="3.40.30.10">
    <property type="entry name" value="Glutaredoxin"/>
    <property type="match status" value="1"/>
</dbReference>
<organism evidence="3 4">
    <name type="scientific">Paramagnetospirillum kuznetsovii</name>
    <dbReference type="NCBI Taxonomy" id="2053833"/>
    <lineage>
        <taxon>Bacteria</taxon>
        <taxon>Pseudomonadati</taxon>
        <taxon>Pseudomonadota</taxon>
        <taxon>Alphaproteobacteria</taxon>
        <taxon>Rhodospirillales</taxon>
        <taxon>Magnetospirillaceae</taxon>
        <taxon>Paramagnetospirillum</taxon>
    </lineage>
</organism>
<reference evidence="3 4" key="1">
    <citation type="submission" date="2017-11" db="EMBL/GenBank/DDBJ databases">
        <title>Draft genome sequence of magnetotactic bacterium Magnetospirillum kuznetsovii LBB-42.</title>
        <authorList>
            <person name="Grouzdev D.S."/>
            <person name="Rysina M.S."/>
            <person name="Baslerov R.V."/>
            <person name="Koziaeva V."/>
        </authorList>
    </citation>
    <scope>NUCLEOTIDE SEQUENCE [LARGE SCALE GENOMIC DNA]</scope>
    <source>
        <strain evidence="3 4">LBB-42</strain>
    </source>
</reference>
<dbReference type="EMBL" id="PGTO01000027">
    <property type="protein sequence ID" value="RAU20303.1"/>
    <property type="molecule type" value="Genomic_DNA"/>
</dbReference>
<comment type="caution">
    <text evidence="3">The sequence shown here is derived from an EMBL/GenBank/DDBJ whole genome shotgun (WGS) entry which is preliminary data.</text>
</comment>
<gene>
    <name evidence="3" type="ORF">CU669_19240</name>
</gene>
<dbReference type="InterPro" id="IPR012336">
    <property type="entry name" value="Thioredoxin-like_fold"/>
</dbReference>
<feature type="chain" id="PRO_5016677686" description="Thioredoxin-like fold domain-containing protein" evidence="1">
    <location>
        <begin position="29"/>
        <end position="186"/>
    </location>
</feature>
<name>A0A364NT94_9PROT</name>
<evidence type="ECO:0000313" key="4">
    <source>
        <dbReference type="Proteomes" id="UP000251075"/>
    </source>
</evidence>
<evidence type="ECO:0000313" key="3">
    <source>
        <dbReference type="EMBL" id="RAU20303.1"/>
    </source>
</evidence>
<dbReference type="InterPro" id="IPR036249">
    <property type="entry name" value="Thioredoxin-like_sf"/>
</dbReference>
<keyword evidence="1" id="KW-0732">Signal</keyword>
<dbReference type="Proteomes" id="UP000251075">
    <property type="component" value="Unassembled WGS sequence"/>
</dbReference>
<dbReference type="AlphaFoldDB" id="A0A364NT94"/>
<sequence length="186" mass="20337">MGVYLMNIDRRAILAMGLGMLLPVPAFASPAAEMEALLSESPWVGDGEPSRRHVYVVFAPWCPVCKQLFQRTRSTRGGVQLRWIAGGNRDEHAINQNLTVVSNRSLEALARVFRQEPVGDLTKDGPAVLRLTQSEMAIKQMAKRINFVGYPTLIFADGQGELKSIAGVPADLDAVFAQVGAWGKTE</sequence>
<accession>A0A364NT94</accession>
<protein>
    <recommendedName>
        <fullName evidence="2">Thioredoxin-like fold domain-containing protein</fullName>
    </recommendedName>
</protein>
<evidence type="ECO:0000256" key="1">
    <source>
        <dbReference type="SAM" id="SignalP"/>
    </source>
</evidence>
<feature type="domain" description="Thioredoxin-like fold" evidence="2">
    <location>
        <begin position="51"/>
        <end position="167"/>
    </location>
</feature>
<evidence type="ECO:0000259" key="2">
    <source>
        <dbReference type="Pfam" id="PF13098"/>
    </source>
</evidence>
<feature type="signal peptide" evidence="1">
    <location>
        <begin position="1"/>
        <end position="28"/>
    </location>
</feature>
<keyword evidence="4" id="KW-1185">Reference proteome</keyword>
<proteinExistence type="predicted"/>
<dbReference type="SUPFAM" id="SSF52833">
    <property type="entry name" value="Thioredoxin-like"/>
    <property type="match status" value="1"/>
</dbReference>
<dbReference type="Pfam" id="PF13098">
    <property type="entry name" value="Thioredoxin_2"/>
    <property type="match status" value="1"/>
</dbReference>